<keyword evidence="5" id="KW-1185">Reference proteome</keyword>
<comment type="caution">
    <text evidence="4">The sequence shown here is derived from an EMBL/GenBank/DDBJ whole genome shotgun (WGS) entry which is preliminary data.</text>
</comment>
<evidence type="ECO:0000313" key="4">
    <source>
        <dbReference type="EMBL" id="KAK3373536.1"/>
    </source>
</evidence>
<protein>
    <recommendedName>
        <fullName evidence="3">COP9 signalosome complex subunit 3 N-terminal helical repeats domain-containing protein</fullName>
    </recommendedName>
</protein>
<dbReference type="PANTHER" id="PTHR10758:SF1">
    <property type="entry name" value="COP9 SIGNALOSOME COMPLEX SUBUNIT 3"/>
    <property type="match status" value="1"/>
</dbReference>
<feature type="domain" description="COP9 signalosome complex subunit 3 N-terminal helical repeats" evidence="3">
    <location>
        <begin position="210"/>
        <end position="283"/>
    </location>
</feature>
<feature type="domain" description="COP9 signalosome complex subunit 3 N-terminal helical repeats" evidence="3">
    <location>
        <begin position="30"/>
        <end position="174"/>
    </location>
</feature>
<organism evidence="4 5">
    <name type="scientific">Lasiosphaeria ovina</name>
    <dbReference type="NCBI Taxonomy" id="92902"/>
    <lineage>
        <taxon>Eukaryota</taxon>
        <taxon>Fungi</taxon>
        <taxon>Dikarya</taxon>
        <taxon>Ascomycota</taxon>
        <taxon>Pezizomycotina</taxon>
        <taxon>Sordariomycetes</taxon>
        <taxon>Sordariomycetidae</taxon>
        <taxon>Sordariales</taxon>
        <taxon>Lasiosphaeriaceae</taxon>
        <taxon>Lasiosphaeria</taxon>
    </lineage>
</organism>
<dbReference type="Proteomes" id="UP001287356">
    <property type="component" value="Unassembled WGS sequence"/>
</dbReference>
<evidence type="ECO:0000313" key="5">
    <source>
        <dbReference type="Proteomes" id="UP001287356"/>
    </source>
</evidence>
<accession>A0AAE0KBH4</accession>
<dbReference type="AlphaFoldDB" id="A0AAE0KBH4"/>
<dbReference type="PANTHER" id="PTHR10758">
    <property type="entry name" value="26S PROTEASOME NON-ATPASE REGULATORY SUBUNIT 3/COP9 SIGNALOSOME COMPLEX SUBUNIT 3"/>
    <property type="match status" value="1"/>
</dbReference>
<reference evidence="4" key="2">
    <citation type="submission" date="2023-06" db="EMBL/GenBank/DDBJ databases">
        <authorList>
            <consortium name="Lawrence Berkeley National Laboratory"/>
            <person name="Haridas S."/>
            <person name="Hensen N."/>
            <person name="Bonometti L."/>
            <person name="Westerberg I."/>
            <person name="Brannstrom I.O."/>
            <person name="Guillou S."/>
            <person name="Cros-Aarteil S."/>
            <person name="Calhoun S."/>
            <person name="Kuo A."/>
            <person name="Mondo S."/>
            <person name="Pangilinan J."/>
            <person name="Riley R."/>
            <person name="Labutti K."/>
            <person name="Andreopoulos B."/>
            <person name="Lipzen A."/>
            <person name="Chen C."/>
            <person name="Yanf M."/>
            <person name="Daum C."/>
            <person name="Ng V."/>
            <person name="Clum A."/>
            <person name="Steindorff A."/>
            <person name="Ohm R."/>
            <person name="Martin F."/>
            <person name="Silar P."/>
            <person name="Natvig D."/>
            <person name="Lalanne C."/>
            <person name="Gautier V."/>
            <person name="Ament-Velasquez S.L."/>
            <person name="Kruys A."/>
            <person name="Hutchinson M.I."/>
            <person name="Powell A.J."/>
            <person name="Barry K."/>
            <person name="Miller A.N."/>
            <person name="Grigoriev I.V."/>
            <person name="Debuchy R."/>
            <person name="Gladieux P."/>
            <person name="Thoren M.H."/>
            <person name="Johannesson H."/>
        </authorList>
    </citation>
    <scope>NUCLEOTIDE SEQUENCE</scope>
    <source>
        <strain evidence="4">CBS 958.72</strain>
    </source>
</reference>
<evidence type="ECO:0000256" key="2">
    <source>
        <dbReference type="SAM" id="MobiDB-lite"/>
    </source>
</evidence>
<keyword evidence="1" id="KW-0963">Cytoplasm</keyword>
<gene>
    <name evidence="4" type="ORF">B0T24DRAFT_623694</name>
</gene>
<evidence type="ECO:0000259" key="3">
    <source>
        <dbReference type="Pfam" id="PF22788"/>
    </source>
</evidence>
<dbReference type="GO" id="GO:0006511">
    <property type="term" value="P:ubiquitin-dependent protein catabolic process"/>
    <property type="evidence" value="ECO:0007669"/>
    <property type="project" value="TreeGrafter"/>
</dbReference>
<dbReference type="InterPro" id="IPR050756">
    <property type="entry name" value="CSN3"/>
</dbReference>
<dbReference type="EMBL" id="JAULSN010000004">
    <property type="protein sequence ID" value="KAK3373536.1"/>
    <property type="molecule type" value="Genomic_DNA"/>
</dbReference>
<dbReference type="Pfam" id="PF22788">
    <property type="entry name" value="COP9_hel_rpt"/>
    <property type="match status" value="2"/>
</dbReference>
<reference evidence="4" key="1">
    <citation type="journal article" date="2023" name="Mol. Phylogenet. Evol.">
        <title>Genome-scale phylogeny and comparative genomics of the fungal order Sordariales.</title>
        <authorList>
            <person name="Hensen N."/>
            <person name="Bonometti L."/>
            <person name="Westerberg I."/>
            <person name="Brannstrom I.O."/>
            <person name="Guillou S."/>
            <person name="Cros-Aarteil S."/>
            <person name="Calhoun S."/>
            <person name="Haridas S."/>
            <person name="Kuo A."/>
            <person name="Mondo S."/>
            <person name="Pangilinan J."/>
            <person name="Riley R."/>
            <person name="LaButti K."/>
            <person name="Andreopoulos B."/>
            <person name="Lipzen A."/>
            <person name="Chen C."/>
            <person name="Yan M."/>
            <person name="Daum C."/>
            <person name="Ng V."/>
            <person name="Clum A."/>
            <person name="Steindorff A."/>
            <person name="Ohm R.A."/>
            <person name="Martin F."/>
            <person name="Silar P."/>
            <person name="Natvig D.O."/>
            <person name="Lalanne C."/>
            <person name="Gautier V."/>
            <person name="Ament-Velasquez S.L."/>
            <person name="Kruys A."/>
            <person name="Hutchinson M.I."/>
            <person name="Powell A.J."/>
            <person name="Barry K."/>
            <person name="Miller A.N."/>
            <person name="Grigoriev I.V."/>
            <person name="Debuchy R."/>
            <person name="Gladieux P."/>
            <person name="Hiltunen Thoren M."/>
            <person name="Johannesson H."/>
        </authorList>
    </citation>
    <scope>NUCLEOTIDE SEQUENCE</scope>
    <source>
        <strain evidence="4">CBS 958.72</strain>
    </source>
</reference>
<dbReference type="GO" id="GO:0008180">
    <property type="term" value="C:COP9 signalosome"/>
    <property type="evidence" value="ECO:0007669"/>
    <property type="project" value="TreeGrafter"/>
</dbReference>
<proteinExistence type="predicted"/>
<sequence>MDNAASVLLAFPPDGDLPTLEKYHKAVTAHVQQVERLLKDTTTNLASLAPLLLEHVNPAVNSISYLALLQSILASEKTTQPQRLAVLPSVTAFLMTFDPRQIRYVGSALSRLLDLVATNELLPASAAVDVLATAILRLNPAGSMLTSHHLSLVSLAYETNNIEPALPVLEKTIVFYPGVKGAAAGKRLLGDPALAPAAYLTPESGLTTKLSSASVLQYDLFCGLCFIQRRMWQQAFDALERVVTYPTKDLACSKIMVDAHNKWVLVGLLLTGKMPALPSTTSQAAQKTYATLGKAYTAIGKAFEKLTAETIKAEAFSLGQYSLAEEGNLGLMQLVLSHYQRWQIVNLGEAYTKISLEQIRAQTQSAETGAPLETEAEIEALVESMIGDGMLHGVIEKPAPAAEEGDDGTPPPPPQPGYLHFLSPADDLSEQQFAAQMLAAAQRIKDLGPVVKAASERLGTRPEYVRYLVKEQKRDKDGSGPNSAAMGFESTFDEEDLMTGVTAGI</sequence>
<dbReference type="InterPro" id="IPR055089">
    <property type="entry name" value="COP9_N"/>
</dbReference>
<feature type="region of interest" description="Disordered" evidence="2">
    <location>
        <begin position="400"/>
        <end position="420"/>
    </location>
</feature>
<name>A0AAE0KBH4_9PEZI</name>
<evidence type="ECO:0000256" key="1">
    <source>
        <dbReference type="ARBA" id="ARBA00022490"/>
    </source>
</evidence>